<protein>
    <submittedName>
        <fullName evidence="2">Uncharacterized protein</fullName>
    </submittedName>
</protein>
<dbReference type="AlphaFoldDB" id="A0AAV7SWV7"/>
<evidence type="ECO:0000313" key="2">
    <source>
        <dbReference type="EMBL" id="KAJ1168633.1"/>
    </source>
</evidence>
<dbReference type="EMBL" id="JANPWB010000007">
    <property type="protein sequence ID" value="KAJ1168633.1"/>
    <property type="molecule type" value="Genomic_DNA"/>
</dbReference>
<sequence length="135" mass="15660">MLSAERRKQRRQETWSEEEMRGKEEMRSEGDTEEGKEWSEEEAKLGAQRRMSCEATETHGEKPTTMLPGRRTDGCHQQRFQKEGKGCGYKLRTEEVIEEAVLTFYCNLFSFLFPLGAADYKPSNGENMVAKFSNY</sequence>
<evidence type="ECO:0000256" key="1">
    <source>
        <dbReference type="SAM" id="MobiDB-lite"/>
    </source>
</evidence>
<reference evidence="2" key="1">
    <citation type="journal article" date="2022" name="bioRxiv">
        <title>Sequencing and chromosome-scale assembly of the giantPleurodeles waltlgenome.</title>
        <authorList>
            <person name="Brown T."/>
            <person name="Elewa A."/>
            <person name="Iarovenko S."/>
            <person name="Subramanian E."/>
            <person name="Araus A.J."/>
            <person name="Petzold A."/>
            <person name="Susuki M."/>
            <person name="Suzuki K.-i.T."/>
            <person name="Hayashi T."/>
            <person name="Toyoda A."/>
            <person name="Oliveira C."/>
            <person name="Osipova E."/>
            <person name="Leigh N.D."/>
            <person name="Simon A."/>
            <person name="Yun M.H."/>
        </authorList>
    </citation>
    <scope>NUCLEOTIDE SEQUENCE</scope>
    <source>
        <strain evidence="2">20211129_DDA</strain>
        <tissue evidence="2">Liver</tissue>
    </source>
</reference>
<comment type="caution">
    <text evidence="2">The sequence shown here is derived from an EMBL/GenBank/DDBJ whole genome shotgun (WGS) entry which is preliminary data.</text>
</comment>
<proteinExistence type="predicted"/>
<name>A0AAV7SWV7_PLEWA</name>
<accession>A0AAV7SWV7</accession>
<feature type="region of interest" description="Disordered" evidence="1">
    <location>
        <begin position="1"/>
        <end position="77"/>
    </location>
</feature>
<dbReference type="Proteomes" id="UP001066276">
    <property type="component" value="Chromosome 4_1"/>
</dbReference>
<organism evidence="2 3">
    <name type="scientific">Pleurodeles waltl</name>
    <name type="common">Iberian ribbed newt</name>
    <dbReference type="NCBI Taxonomy" id="8319"/>
    <lineage>
        <taxon>Eukaryota</taxon>
        <taxon>Metazoa</taxon>
        <taxon>Chordata</taxon>
        <taxon>Craniata</taxon>
        <taxon>Vertebrata</taxon>
        <taxon>Euteleostomi</taxon>
        <taxon>Amphibia</taxon>
        <taxon>Batrachia</taxon>
        <taxon>Caudata</taxon>
        <taxon>Salamandroidea</taxon>
        <taxon>Salamandridae</taxon>
        <taxon>Pleurodelinae</taxon>
        <taxon>Pleurodeles</taxon>
    </lineage>
</organism>
<evidence type="ECO:0000313" key="3">
    <source>
        <dbReference type="Proteomes" id="UP001066276"/>
    </source>
</evidence>
<feature type="compositionally biased region" description="Basic and acidic residues" evidence="1">
    <location>
        <begin position="1"/>
        <end position="44"/>
    </location>
</feature>
<gene>
    <name evidence="2" type="ORF">NDU88_000551</name>
</gene>
<keyword evidence="3" id="KW-1185">Reference proteome</keyword>